<keyword evidence="3" id="KW-1185">Reference proteome</keyword>
<protein>
    <recommendedName>
        <fullName evidence="4">Secreted protein</fullName>
    </recommendedName>
</protein>
<accession>A0ABN2BN27</accession>
<name>A0ABN2BN27_9ACTN</name>
<evidence type="ECO:0000256" key="1">
    <source>
        <dbReference type="SAM" id="SignalP"/>
    </source>
</evidence>
<dbReference type="Proteomes" id="UP001501470">
    <property type="component" value="Unassembled WGS sequence"/>
</dbReference>
<feature type="chain" id="PRO_5046647243" description="Secreted protein" evidence="1">
    <location>
        <begin position="26"/>
        <end position="155"/>
    </location>
</feature>
<dbReference type="EMBL" id="BAAAQD010000017">
    <property type="protein sequence ID" value="GAA1543920.1"/>
    <property type="molecule type" value="Genomic_DNA"/>
</dbReference>
<evidence type="ECO:0000313" key="2">
    <source>
        <dbReference type="EMBL" id="GAA1543920.1"/>
    </source>
</evidence>
<feature type="signal peptide" evidence="1">
    <location>
        <begin position="1"/>
        <end position="25"/>
    </location>
</feature>
<evidence type="ECO:0008006" key="4">
    <source>
        <dbReference type="Google" id="ProtNLM"/>
    </source>
</evidence>
<gene>
    <name evidence="2" type="ORF">GCM10009827_074600</name>
</gene>
<keyword evidence="1" id="KW-0732">Signal</keyword>
<sequence>MLQKLLVVLTTAGLLVGLSSVPAHAALVSTDPIKITEQELDFGADPWMIGAPLNRAVLGWDNTNGLRSAILSGTLYINNASGTCARMRLESYDANHNLVNSRNDGTFCAPNGALHSRIVYFAAPASASITHAHAVLQVQNSNGTYSDAGTDYADY</sequence>
<dbReference type="RefSeq" id="WP_344507618.1">
    <property type="nucleotide sequence ID" value="NZ_BAAAQD010000017.1"/>
</dbReference>
<reference evidence="2 3" key="1">
    <citation type="journal article" date="2019" name="Int. J. Syst. Evol. Microbiol.">
        <title>The Global Catalogue of Microorganisms (GCM) 10K type strain sequencing project: providing services to taxonomists for standard genome sequencing and annotation.</title>
        <authorList>
            <consortium name="The Broad Institute Genomics Platform"/>
            <consortium name="The Broad Institute Genome Sequencing Center for Infectious Disease"/>
            <person name="Wu L."/>
            <person name="Ma J."/>
        </authorList>
    </citation>
    <scope>NUCLEOTIDE SEQUENCE [LARGE SCALE GENOMIC DNA]</scope>
    <source>
        <strain evidence="2 3">JCM 15933</strain>
    </source>
</reference>
<evidence type="ECO:0000313" key="3">
    <source>
        <dbReference type="Proteomes" id="UP001501470"/>
    </source>
</evidence>
<comment type="caution">
    <text evidence="2">The sequence shown here is derived from an EMBL/GenBank/DDBJ whole genome shotgun (WGS) entry which is preliminary data.</text>
</comment>
<organism evidence="2 3">
    <name type="scientific">Dactylosporangium maewongense</name>
    <dbReference type="NCBI Taxonomy" id="634393"/>
    <lineage>
        <taxon>Bacteria</taxon>
        <taxon>Bacillati</taxon>
        <taxon>Actinomycetota</taxon>
        <taxon>Actinomycetes</taxon>
        <taxon>Micromonosporales</taxon>
        <taxon>Micromonosporaceae</taxon>
        <taxon>Dactylosporangium</taxon>
    </lineage>
</organism>
<proteinExistence type="predicted"/>